<dbReference type="AlphaFoldDB" id="A0A953J3R6"/>
<dbReference type="EMBL" id="JAIOIV010000017">
    <property type="protein sequence ID" value="MBZ0155018.1"/>
    <property type="molecule type" value="Genomic_DNA"/>
</dbReference>
<evidence type="ECO:0000313" key="2">
    <source>
        <dbReference type="EMBL" id="MBZ0155018.1"/>
    </source>
</evidence>
<dbReference type="InterPro" id="IPR012437">
    <property type="entry name" value="DUF1638"/>
</dbReference>
<dbReference type="Pfam" id="PF07796">
    <property type="entry name" value="DUF1638"/>
    <property type="match status" value="1"/>
</dbReference>
<comment type="caution">
    <text evidence="2">The sequence shown here is derived from an EMBL/GenBank/DDBJ whole genome shotgun (WGS) entry which is preliminary data.</text>
</comment>
<organism evidence="2 3">
    <name type="scientific">Candidatus Nitrobium versatile</name>
    <dbReference type="NCBI Taxonomy" id="2884831"/>
    <lineage>
        <taxon>Bacteria</taxon>
        <taxon>Pseudomonadati</taxon>
        <taxon>Nitrospirota</taxon>
        <taxon>Nitrospiria</taxon>
        <taxon>Nitrospirales</taxon>
        <taxon>Nitrospiraceae</taxon>
        <taxon>Candidatus Nitrobium</taxon>
    </lineage>
</organism>
<reference evidence="2" key="1">
    <citation type="journal article" date="2021" name="bioRxiv">
        <title>Unraveling nitrogen, sulfur and carbon metabolic pathways and microbial community transcriptional responses to substrate deprivation and toxicity stresses in a bioreactor mimicking anoxic brackish coastal sediment conditions.</title>
        <authorList>
            <person name="Martins P.D."/>
            <person name="Echeveste M.J."/>
            <person name="Arshad A."/>
            <person name="Kurth J."/>
            <person name="Ouboter H."/>
            <person name="Jetten M.S.M."/>
            <person name="Welte C.U."/>
        </authorList>
    </citation>
    <scope>NUCLEOTIDE SEQUENCE</scope>
    <source>
        <strain evidence="2">MAG_39</strain>
    </source>
</reference>
<dbReference type="Proteomes" id="UP000705867">
    <property type="component" value="Unassembled WGS sequence"/>
</dbReference>
<gene>
    <name evidence="2" type="ORF">K8I29_02240</name>
</gene>
<evidence type="ECO:0000313" key="3">
    <source>
        <dbReference type="Proteomes" id="UP000705867"/>
    </source>
</evidence>
<protein>
    <submittedName>
        <fullName evidence="2">DUF1638 domain-containing protein</fullName>
    </submittedName>
</protein>
<evidence type="ECO:0000259" key="1">
    <source>
        <dbReference type="Pfam" id="PF07796"/>
    </source>
</evidence>
<proteinExistence type="predicted"/>
<accession>A0A953J3R6</accession>
<reference evidence="2" key="2">
    <citation type="submission" date="2021-08" db="EMBL/GenBank/DDBJ databases">
        <authorList>
            <person name="Dalcin Martins P."/>
        </authorList>
    </citation>
    <scope>NUCLEOTIDE SEQUENCE</scope>
    <source>
        <strain evidence="2">MAG_39</strain>
    </source>
</reference>
<name>A0A953J3R6_9BACT</name>
<sequence length="270" mass="29941">MVIGLLTCEIFEDEMAHMLSHDPDIGKVTFVESGPATDSIASLHGLLGNRLKRIKDAAEFLPDSALSFEVLAAVLRVALHMDKTMLREGVAEQARILAEKSDVLVLGYGLCGNGLLDIEKQLVDLRCPIVLLQNKDGSTIDDCVCLVLGGTEKYLDQVRREAGTWFVTPGWLKHSDTLLLKELHCPDIATVKWIFKKAAYKRVLMVDTGIGDRETLSAETKKFADTFGFYVDETKGTLNILERTFEQAKSLLTKRERSGNVKVKEDKAEA</sequence>
<feature type="domain" description="DUF1638" evidence="1">
    <location>
        <begin position="75"/>
        <end position="244"/>
    </location>
</feature>